<name>A0ABW5G565_9PSEU</name>
<keyword evidence="2" id="KW-0119">Carbohydrate metabolism</keyword>
<keyword evidence="5" id="KW-1185">Reference proteome</keyword>
<organism evidence="4 5">
    <name type="scientific">Amycolatopsis pigmentata</name>
    <dbReference type="NCBI Taxonomy" id="450801"/>
    <lineage>
        <taxon>Bacteria</taxon>
        <taxon>Bacillati</taxon>
        <taxon>Actinomycetota</taxon>
        <taxon>Actinomycetes</taxon>
        <taxon>Pseudonocardiales</taxon>
        <taxon>Pseudonocardiaceae</taxon>
        <taxon>Amycolatopsis</taxon>
    </lineage>
</organism>
<dbReference type="PANTHER" id="PTHR34002:SF9">
    <property type="entry name" value="XYLOGLUCAN-SPECIFIC ENDO-BETA-1,4-GLUCANASE A"/>
    <property type="match status" value="1"/>
</dbReference>
<dbReference type="RefSeq" id="WP_378268142.1">
    <property type="nucleotide sequence ID" value="NZ_JBHUKR010000017.1"/>
</dbReference>
<dbReference type="InterPro" id="IPR002594">
    <property type="entry name" value="GH12"/>
</dbReference>
<dbReference type="Proteomes" id="UP001597417">
    <property type="component" value="Unassembled WGS sequence"/>
</dbReference>
<keyword evidence="2" id="KW-0326">Glycosidase</keyword>
<keyword evidence="3" id="KW-1133">Transmembrane helix</keyword>
<evidence type="ECO:0000313" key="5">
    <source>
        <dbReference type="Proteomes" id="UP001597417"/>
    </source>
</evidence>
<comment type="caution">
    <text evidence="4">The sequence shown here is derived from an EMBL/GenBank/DDBJ whole genome shotgun (WGS) entry which is preliminary data.</text>
</comment>
<gene>
    <name evidence="4" type="ORF">ACFSXZ_27655</name>
</gene>
<evidence type="ECO:0000256" key="3">
    <source>
        <dbReference type="SAM" id="Phobius"/>
    </source>
</evidence>
<keyword evidence="2" id="KW-0378">Hydrolase</keyword>
<evidence type="ECO:0000256" key="1">
    <source>
        <dbReference type="ARBA" id="ARBA00005519"/>
    </source>
</evidence>
<dbReference type="InterPro" id="IPR013320">
    <property type="entry name" value="ConA-like_dom_sf"/>
</dbReference>
<keyword evidence="2" id="KW-0624">Polysaccharide degradation</keyword>
<dbReference type="InterPro" id="IPR013319">
    <property type="entry name" value="GH11/12"/>
</dbReference>
<evidence type="ECO:0000313" key="4">
    <source>
        <dbReference type="EMBL" id="MFD2420111.1"/>
    </source>
</evidence>
<keyword evidence="3" id="KW-0472">Membrane</keyword>
<reference evidence="5" key="1">
    <citation type="journal article" date="2019" name="Int. J. Syst. Evol. Microbiol.">
        <title>The Global Catalogue of Microorganisms (GCM) 10K type strain sequencing project: providing services to taxonomists for standard genome sequencing and annotation.</title>
        <authorList>
            <consortium name="The Broad Institute Genomics Platform"/>
            <consortium name="The Broad Institute Genome Sequencing Center for Infectious Disease"/>
            <person name="Wu L."/>
            <person name="Ma J."/>
        </authorList>
    </citation>
    <scope>NUCLEOTIDE SEQUENCE [LARGE SCALE GENOMIC DNA]</scope>
    <source>
        <strain evidence="5">CGMCC 4.7645</strain>
    </source>
</reference>
<feature type="transmembrane region" description="Helical" evidence="3">
    <location>
        <begin position="12"/>
        <end position="37"/>
    </location>
</feature>
<accession>A0ABW5G565</accession>
<dbReference type="PANTHER" id="PTHR34002">
    <property type="entry name" value="BLR1656 PROTEIN"/>
    <property type="match status" value="1"/>
</dbReference>
<comment type="similarity">
    <text evidence="1 2">Belongs to the glycosyl hydrolase 12 (cellulase H) family.</text>
</comment>
<keyword evidence="3" id="KW-0812">Transmembrane</keyword>
<dbReference type="Pfam" id="PF01670">
    <property type="entry name" value="Glyco_hydro_12"/>
    <property type="match status" value="1"/>
</dbReference>
<dbReference type="EMBL" id="JBHUKR010000017">
    <property type="protein sequence ID" value="MFD2420111.1"/>
    <property type="molecule type" value="Genomic_DNA"/>
</dbReference>
<dbReference type="SUPFAM" id="SSF49899">
    <property type="entry name" value="Concanavalin A-like lectins/glucanases"/>
    <property type="match status" value="1"/>
</dbReference>
<proteinExistence type="inferred from homology"/>
<protein>
    <recommendedName>
        <fullName evidence="6">Glycosyl hydrolase family 12</fullName>
    </recommendedName>
</protein>
<dbReference type="Gene3D" id="2.60.120.180">
    <property type="match status" value="1"/>
</dbReference>
<evidence type="ECO:0000256" key="2">
    <source>
        <dbReference type="RuleBase" id="RU361163"/>
    </source>
</evidence>
<sequence>MDHPLAQTAFRVSITLATLGLGSAAVAALGGVVLLAFSTSTSAETGPKVCGKDSVVASDGGSYLVQNNVWGADTPQCVSVGKDAFSVDSADHDRPPNGDPAAYPSLVKGCHWGKCSTYSGLPVQVSTMPEVTSDWVSRQADSGTYNAAYVVWFNSTPSTGGAPDGAELIIWLSSHGGIRPGGERIAAGVRLAGATWNVWFEQAQGHNRIVYQRVGDVSAVHGLDIRAFTDDSVARGWIRPEWYLIGVEAGFNLWKGGAGNAVDRFSVSVGDSRRLPAPGSSGTG</sequence>
<evidence type="ECO:0008006" key="6">
    <source>
        <dbReference type="Google" id="ProtNLM"/>
    </source>
</evidence>